<gene>
    <name evidence="1" type="ORF">E3T53_08695</name>
</gene>
<dbReference type="Proteomes" id="UP000298218">
    <property type="component" value="Unassembled WGS sequence"/>
</dbReference>
<keyword evidence="2" id="KW-1185">Reference proteome</keyword>
<sequence>MMFTKKRLGAGVGLGLSLAISVGVGSWGAVPAFATTTDETLNSVSAATPETIANAAVVPTAVASENAIHSTVGRVDVTIPVDPAAGITLDADGRSVSIGLPFTPDASSAKVEQEGVVSYDNNNGSTTVPVVQTDGSVQINTVIDNAAAPTRYEYPITLPAFANLTAVPDGSVNITDAAGAAFASIAAPWAKGANGSKVATRYEISGTSLIQIVEHNVRGTVYPVVADPTVSYLWWGVAYKLSNSETRDLAANFGPAYFINAVCGFTGPAAPICALAVNIRLWTWQKPVNDAARQGRCAQLNYPYGSGPALWNVTNERC</sequence>
<name>A0A4Y8KQN9_9MICO</name>
<organism evidence="1 2">
    <name type="scientific">Cryobacterium psychrophilum</name>
    <dbReference type="NCBI Taxonomy" id="41988"/>
    <lineage>
        <taxon>Bacteria</taxon>
        <taxon>Bacillati</taxon>
        <taxon>Actinomycetota</taxon>
        <taxon>Actinomycetes</taxon>
        <taxon>Micrococcales</taxon>
        <taxon>Microbacteriaceae</taxon>
        <taxon>Cryobacterium</taxon>
    </lineage>
</organism>
<evidence type="ECO:0000313" key="1">
    <source>
        <dbReference type="EMBL" id="TFD78856.1"/>
    </source>
</evidence>
<reference evidence="1 2" key="1">
    <citation type="submission" date="2019-03" db="EMBL/GenBank/DDBJ databases">
        <title>Genomics of glacier-inhabiting Cryobacterium strains.</title>
        <authorList>
            <person name="Liu Q."/>
            <person name="Xin Y.-H."/>
        </authorList>
    </citation>
    <scope>NUCLEOTIDE SEQUENCE [LARGE SCALE GENOMIC DNA]</scope>
    <source>
        <strain evidence="1 2">CGMCC 1.4292</strain>
    </source>
</reference>
<protein>
    <submittedName>
        <fullName evidence="1">Uncharacterized protein</fullName>
    </submittedName>
</protein>
<dbReference type="EMBL" id="SOHQ01000027">
    <property type="protein sequence ID" value="TFD78856.1"/>
    <property type="molecule type" value="Genomic_DNA"/>
</dbReference>
<dbReference type="AlphaFoldDB" id="A0A4Y8KQN9"/>
<evidence type="ECO:0000313" key="2">
    <source>
        <dbReference type="Proteomes" id="UP000298218"/>
    </source>
</evidence>
<comment type="caution">
    <text evidence="1">The sequence shown here is derived from an EMBL/GenBank/DDBJ whole genome shotgun (WGS) entry which is preliminary data.</text>
</comment>
<accession>A0A4Y8KQN9</accession>
<dbReference type="OrthoDB" id="4412570at2"/>
<proteinExistence type="predicted"/>
<dbReference type="RefSeq" id="WP_134174613.1">
    <property type="nucleotide sequence ID" value="NZ_SODI01000001.1"/>
</dbReference>